<dbReference type="GO" id="GO:0016702">
    <property type="term" value="F:oxidoreductase activity, acting on single donors with incorporation of molecular oxygen, incorporation of two atoms of oxygen"/>
    <property type="evidence" value="ECO:0007669"/>
    <property type="project" value="UniProtKB-ARBA"/>
</dbReference>
<feature type="signal peptide" evidence="6">
    <location>
        <begin position="1"/>
        <end position="26"/>
    </location>
</feature>
<evidence type="ECO:0000256" key="4">
    <source>
        <dbReference type="ARBA" id="ARBA00022833"/>
    </source>
</evidence>
<name>A0A6N4SX04_CYTH3</name>
<keyword evidence="9" id="KW-1185">Reference proteome</keyword>
<dbReference type="CDD" id="cd07363">
    <property type="entry name" value="45_DOPA_Dioxygenase"/>
    <property type="match status" value="1"/>
</dbReference>
<protein>
    <recommendedName>
        <fullName evidence="7">Extradiol ring-cleavage dioxygenase class III enzyme subunit B domain-containing protein</fullName>
    </recommendedName>
</protein>
<evidence type="ECO:0000256" key="6">
    <source>
        <dbReference type="SAM" id="SignalP"/>
    </source>
</evidence>
<dbReference type="Pfam" id="PF02900">
    <property type="entry name" value="LigB"/>
    <property type="match status" value="1"/>
</dbReference>
<dbReference type="RefSeq" id="WP_011586979.1">
    <property type="nucleotide sequence ID" value="NC_008255.1"/>
</dbReference>
<evidence type="ECO:0000313" key="8">
    <source>
        <dbReference type="EMBL" id="ABG60874.1"/>
    </source>
</evidence>
<evidence type="ECO:0000259" key="7">
    <source>
        <dbReference type="Pfam" id="PF02900"/>
    </source>
</evidence>
<dbReference type="SUPFAM" id="SSF53213">
    <property type="entry name" value="LigB-like"/>
    <property type="match status" value="1"/>
</dbReference>
<comment type="cofactor">
    <cofactor evidence="1">
        <name>Zn(2+)</name>
        <dbReference type="ChEBI" id="CHEBI:29105"/>
    </cofactor>
</comment>
<dbReference type="OrthoDB" id="9790889at2"/>
<evidence type="ECO:0000256" key="1">
    <source>
        <dbReference type="ARBA" id="ARBA00001947"/>
    </source>
</evidence>
<keyword evidence="5" id="KW-0560">Oxidoreductase</keyword>
<organism evidence="8 9">
    <name type="scientific">Cytophaga hutchinsonii (strain ATCC 33406 / DSM 1761 / CIP 103989 / NBRC 15051 / NCIMB 9469 / D465)</name>
    <dbReference type="NCBI Taxonomy" id="269798"/>
    <lineage>
        <taxon>Bacteria</taxon>
        <taxon>Pseudomonadati</taxon>
        <taxon>Bacteroidota</taxon>
        <taxon>Cytophagia</taxon>
        <taxon>Cytophagales</taxon>
        <taxon>Cytophagaceae</taxon>
        <taxon>Cytophaga</taxon>
    </lineage>
</organism>
<reference evidence="8 9" key="1">
    <citation type="journal article" date="2007" name="Appl. Environ. Microbiol.">
        <title>Genome sequence of the cellulolytic gliding bacterium Cytophaga hutchinsonii.</title>
        <authorList>
            <person name="Xie G."/>
            <person name="Bruce D.C."/>
            <person name="Challacombe J.F."/>
            <person name="Chertkov O."/>
            <person name="Detter J.C."/>
            <person name="Gilna P."/>
            <person name="Han C.S."/>
            <person name="Lucas S."/>
            <person name="Misra M."/>
            <person name="Myers G.L."/>
            <person name="Richardson P."/>
            <person name="Tapia R."/>
            <person name="Thayer N."/>
            <person name="Thompson L.S."/>
            <person name="Brettin T.S."/>
            <person name="Henrissat B."/>
            <person name="Wilson D.B."/>
            <person name="McBride M.J."/>
        </authorList>
    </citation>
    <scope>NUCLEOTIDE SEQUENCE [LARGE SCALE GENOMIC DNA]</scope>
    <source>
        <strain evidence="9">ATCC 33406 / DSM 1761 / CIP 103989 / NBRC 15051 / NCIMB 9469 / D465</strain>
    </source>
</reference>
<dbReference type="InterPro" id="IPR014436">
    <property type="entry name" value="Extradiol_dOase_DODA"/>
</dbReference>
<evidence type="ECO:0000256" key="2">
    <source>
        <dbReference type="ARBA" id="ARBA00007581"/>
    </source>
</evidence>
<evidence type="ECO:0000256" key="5">
    <source>
        <dbReference type="ARBA" id="ARBA00023002"/>
    </source>
</evidence>
<feature type="chain" id="PRO_5026867842" description="Extradiol ring-cleavage dioxygenase class III enzyme subunit B domain-containing protein" evidence="6">
    <location>
        <begin position="27"/>
        <end position="289"/>
    </location>
</feature>
<dbReference type="AlphaFoldDB" id="A0A6N4SX04"/>
<gene>
    <name evidence="8" type="ordered locus">CHU_3641</name>
</gene>
<keyword evidence="3" id="KW-0479">Metal-binding</keyword>
<evidence type="ECO:0000313" key="9">
    <source>
        <dbReference type="Proteomes" id="UP000001822"/>
    </source>
</evidence>
<dbReference type="GO" id="GO:0008198">
    <property type="term" value="F:ferrous iron binding"/>
    <property type="evidence" value="ECO:0007669"/>
    <property type="project" value="InterPro"/>
</dbReference>
<evidence type="ECO:0000256" key="3">
    <source>
        <dbReference type="ARBA" id="ARBA00022723"/>
    </source>
</evidence>
<keyword evidence="4" id="KW-0862">Zinc</keyword>
<dbReference type="InterPro" id="IPR004183">
    <property type="entry name" value="Xdiol_dOase_suB"/>
</dbReference>
<dbReference type="NCBIfam" id="NF007914">
    <property type="entry name" value="PRK10628.1"/>
    <property type="match status" value="1"/>
</dbReference>
<dbReference type="Gene3D" id="3.40.830.10">
    <property type="entry name" value="LigB-like"/>
    <property type="match status" value="1"/>
</dbReference>
<dbReference type="PANTHER" id="PTHR30096">
    <property type="entry name" value="4,5-DOPA DIOXYGENASE EXTRADIOL-LIKE PROTEIN"/>
    <property type="match status" value="1"/>
</dbReference>
<dbReference type="PIRSF" id="PIRSF006157">
    <property type="entry name" value="Doxgns_DODA"/>
    <property type="match status" value="1"/>
</dbReference>
<dbReference type="Proteomes" id="UP000001822">
    <property type="component" value="Chromosome"/>
</dbReference>
<dbReference type="PANTHER" id="PTHR30096:SF0">
    <property type="entry name" value="4,5-DOPA DIOXYGENASE EXTRADIOL-LIKE PROTEIN"/>
    <property type="match status" value="1"/>
</dbReference>
<dbReference type="KEGG" id="chu:CHU_3641"/>
<feature type="domain" description="Extradiol ring-cleavage dioxygenase class III enzyme subunit B" evidence="7">
    <location>
        <begin position="54"/>
        <end position="260"/>
    </location>
</feature>
<dbReference type="GO" id="GO:0008270">
    <property type="term" value="F:zinc ion binding"/>
    <property type="evidence" value="ECO:0007669"/>
    <property type="project" value="InterPro"/>
</dbReference>
<accession>A0A6N4SX04</accession>
<sequence length="289" mass="32532">MQRRKFIKNAALAGTAMIGLHQFARAWDNEPKVNGIMPVLFVGHGSPMNAIEQNKFNATWKELAAKLPTPKAIMVVSAHWETVGTKVTAMPNPATIHDFGGFPRELHEAEYPAPGSPEFARITKELLAKWEVHEDQAWGLDHGTWSVLMPMYPEATIPVYQMSLDVRKKPEEQFALAQDLYELRKRGVLIIGSGNIVHNLRMMQWNDTAYDWASAFNANVKDIISGSDYSKLIQYQSLENYKYAIPTPEHYLPLLYTLALKKNNDTISFFNDVTTNGSIAMTGVLIHSV</sequence>
<comment type="similarity">
    <text evidence="2">Belongs to the DODA-type extradiol aromatic ring-opening dioxygenase family.</text>
</comment>
<keyword evidence="6" id="KW-0732">Signal</keyword>
<proteinExistence type="inferred from homology"/>
<dbReference type="EMBL" id="CP000383">
    <property type="protein sequence ID" value="ABG60874.1"/>
    <property type="molecule type" value="Genomic_DNA"/>
</dbReference>